<feature type="transmembrane region" description="Helical" evidence="5">
    <location>
        <begin position="137"/>
        <end position="161"/>
    </location>
</feature>
<dbReference type="Proteomes" id="UP001302249">
    <property type="component" value="Chromosome"/>
</dbReference>
<evidence type="ECO:0000256" key="5">
    <source>
        <dbReference type="SAM" id="Phobius"/>
    </source>
</evidence>
<comment type="subcellular location">
    <subcellularLocation>
        <location evidence="1">Membrane</location>
        <topology evidence="1">Multi-pass membrane protein</topology>
    </subcellularLocation>
</comment>
<feature type="transmembrane region" description="Helical" evidence="5">
    <location>
        <begin position="25"/>
        <end position="46"/>
    </location>
</feature>
<feature type="transmembrane region" description="Helical" evidence="5">
    <location>
        <begin position="190"/>
        <end position="212"/>
    </location>
</feature>
<evidence type="ECO:0000313" key="7">
    <source>
        <dbReference type="Proteomes" id="UP001302249"/>
    </source>
</evidence>
<evidence type="ECO:0000256" key="1">
    <source>
        <dbReference type="ARBA" id="ARBA00004141"/>
    </source>
</evidence>
<dbReference type="RefSeq" id="WP_313917120.1">
    <property type="nucleotide sequence ID" value="NZ_CP135076.1"/>
</dbReference>
<accession>A0ABZ0BB63</accession>
<keyword evidence="4 5" id="KW-0472">Membrane</keyword>
<proteinExistence type="predicted"/>
<name>A0ABZ0BB63_9SPHN</name>
<keyword evidence="7" id="KW-1185">Reference proteome</keyword>
<dbReference type="InterPro" id="IPR059112">
    <property type="entry name" value="CysZ/EI24"/>
</dbReference>
<dbReference type="Pfam" id="PF07264">
    <property type="entry name" value="EI24"/>
    <property type="match status" value="1"/>
</dbReference>
<gene>
    <name evidence="6" type="ORF">RPR59_04540</name>
</gene>
<keyword evidence="2 5" id="KW-0812">Transmembrane</keyword>
<keyword evidence="3 5" id="KW-1133">Transmembrane helix</keyword>
<evidence type="ECO:0000313" key="6">
    <source>
        <dbReference type="EMBL" id="WNO54529.1"/>
    </source>
</evidence>
<reference evidence="6 7" key="1">
    <citation type="submission" date="2023-09" db="EMBL/GenBank/DDBJ databases">
        <authorList>
            <person name="Rey-Velasco X."/>
        </authorList>
    </citation>
    <scope>NUCLEOTIDE SEQUENCE [LARGE SCALE GENOMIC DNA]</scope>
    <source>
        <strain evidence="6 7">W311</strain>
    </source>
</reference>
<protein>
    <submittedName>
        <fullName evidence="6">EI24 domain-containing protein</fullName>
    </submittedName>
</protein>
<dbReference type="EMBL" id="CP135076">
    <property type="protein sequence ID" value="WNO54529.1"/>
    <property type="molecule type" value="Genomic_DNA"/>
</dbReference>
<sequence>MVRAFLLSVGQLADRAILAVLAKSLALTIVLFAAIAAALWFLAHWLTTGWLETGEAVAGALAFTAAMSALLGAWLLFRAVAIAVIGLFADDVVRAVEARHYPARLADAHDLSLARSARMGLGSALRALAINLGLLPLYLVLIVTGVGTAFVFLVVNAWLLGRDLGDMVAVRHVEPATIGDWRRATRISRFVLGLAIAGLFMIPFANLIAPILGAAMATHLFHDEDQI</sequence>
<evidence type="ECO:0000256" key="2">
    <source>
        <dbReference type="ARBA" id="ARBA00022692"/>
    </source>
</evidence>
<feature type="transmembrane region" description="Helical" evidence="5">
    <location>
        <begin position="58"/>
        <end position="89"/>
    </location>
</feature>
<organism evidence="6 7">
    <name type="scientific">Stakelama saccharophila</name>
    <dbReference type="NCBI Taxonomy" id="3075605"/>
    <lineage>
        <taxon>Bacteria</taxon>
        <taxon>Pseudomonadati</taxon>
        <taxon>Pseudomonadota</taxon>
        <taxon>Alphaproteobacteria</taxon>
        <taxon>Sphingomonadales</taxon>
        <taxon>Sphingomonadaceae</taxon>
        <taxon>Stakelama</taxon>
    </lineage>
</organism>
<evidence type="ECO:0000256" key="3">
    <source>
        <dbReference type="ARBA" id="ARBA00022989"/>
    </source>
</evidence>
<evidence type="ECO:0000256" key="4">
    <source>
        <dbReference type="ARBA" id="ARBA00023136"/>
    </source>
</evidence>